<gene>
    <name evidence="2" type="ORF">AYI68_g4383</name>
</gene>
<accession>A0A1R0GX93</accession>
<evidence type="ECO:0000313" key="2">
    <source>
        <dbReference type="EMBL" id="OLY81513.1"/>
    </source>
</evidence>
<sequence length="90" mass="10322">MIWKSSKAQCLWLVVDILFSDFNVGWVEILVRVEEWEWILSVKNDVISGQLVIDVVPGHGGGKTDETDNWDDFLWDKDLSFLGGSSWRHG</sequence>
<name>A0A1R0GX93_9FUNG</name>
<dbReference type="Proteomes" id="UP000187455">
    <property type="component" value="Unassembled WGS sequence"/>
</dbReference>
<organism evidence="2 3">
    <name type="scientific">Smittium mucronatum</name>
    <dbReference type="NCBI Taxonomy" id="133383"/>
    <lineage>
        <taxon>Eukaryota</taxon>
        <taxon>Fungi</taxon>
        <taxon>Fungi incertae sedis</taxon>
        <taxon>Zoopagomycota</taxon>
        <taxon>Kickxellomycotina</taxon>
        <taxon>Harpellomycetes</taxon>
        <taxon>Harpellales</taxon>
        <taxon>Legeriomycetaceae</taxon>
        <taxon>Smittium</taxon>
    </lineage>
</organism>
<protein>
    <submittedName>
        <fullName evidence="2">Uncharacterized protein</fullName>
    </submittedName>
</protein>
<feature type="signal peptide" evidence="1">
    <location>
        <begin position="1"/>
        <end position="25"/>
    </location>
</feature>
<feature type="chain" id="PRO_5010287067" evidence="1">
    <location>
        <begin position="26"/>
        <end position="90"/>
    </location>
</feature>
<keyword evidence="1" id="KW-0732">Signal</keyword>
<evidence type="ECO:0000256" key="1">
    <source>
        <dbReference type="SAM" id="SignalP"/>
    </source>
</evidence>
<keyword evidence="3" id="KW-1185">Reference proteome</keyword>
<reference evidence="2 3" key="1">
    <citation type="journal article" date="2016" name="Mol. Biol. Evol.">
        <title>Genome-Wide Survey of Gut Fungi (Harpellales) Reveals the First Horizontally Transferred Ubiquitin Gene from a Mosquito Host.</title>
        <authorList>
            <person name="Wang Y."/>
            <person name="White M.M."/>
            <person name="Kvist S."/>
            <person name="Moncalvo J.M."/>
        </authorList>
    </citation>
    <scope>NUCLEOTIDE SEQUENCE [LARGE SCALE GENOMIC DNA]</scope>
    <source>
        <strain evidence="2 3">ALG-7-W6</strain>
    </source>
</reference>
<evidence type="ECO:0000313" key="3">
    <source>
        <dbReference type="Proteomes" id="UP000187455"/>
    </source>
</evidence>
<dbReference type="AlphaFoldDB" id="A0A1R0GX93"/>
<dbReference type="EMBL" id="LSSL01002394">
    <property type="protein sequence ID" value="OLY81513.1"/>
    <property type="molecule type" value="Genomic_DNA"/>
</dbReference>
<comment type="caution">
    <text evidence="2">The sequence shown here is derived from an EMBL/GenBank/DDBJ whole genome shotgun (WGS) entry which is preliminary data.</text>
</comment>
<proteinExistence type="predicted"/>